<dbReference type="InterPro" id="IPR011029">
    <property type="entry name" value="DEATH-like_dom_sf"/>
</dbReference>
<dbReference type="GO" id="GO:0005737">
    <property type="term" value="C:cytoplasm"/>
    <property type="evidence" value="ECO:0007669"/>
    <property type="project" value="UniProtKB-ARBA"/>
</dbReference>
<dbReference type="Proteomes" id="UP000727407">
    <property type="component" value="Unassembled WGS sequence"/>
</dbReference>
<feature type="non-terminal residue" evidence="6">
    <location>
        <position position="1"/>
    </location>
</feature>
<dbReference type="SMART" id="SM00115">
    <property type="entry name" value="CASc"/>
    <property type="match status" value="1"/>
</dbReference>
<dbReference type="Gene3D" id="3.40.50.1460">
    <property type="match status" value="1"/>
</dbReference>
<evidence type="ECO:0000256" key="1">
    <source>
        <dbReference type="ARBA" id="ARBA00010134"/>
    </source>
</evidence>
<dbReference type="PANTHER" id="PTHR48169">
    <property type="entry name" value="DED DOMAIN-CONTAINING PROTEIN"/>
    <property type="match status" value="1"/>
</dbReference>
<name>A0A8J4TJV9_CLAMG</name>
<evidence type="ECO:0000313" key="6">
    <source>
        <dbReference type="EMBL" id="KAF5899306.1"/>
    </source>
</evidence>
<dbReference type="GO" id="GO:0006915">
    <property type="term" value="P:apoptotic process"/>
    <property type="evidence" value="ECO:0007669"/>
    <property type="project" value="UniProtKB-KW"/>
</dbReference>
<dbReference type="SUPFAM" id="SSF52129">
    <property type="entry name" value="Caspase-like"/>
    <property type="match status" value="1"/>
</dbReference>
<dbReference type="Pfam" id="PF01335">
    <property type="entry name" value="DED"/>
    <property type="match status" value="1"/>
</dbReference>
<dbReference type="InterPro" id="IPR011600">
    <property type="entry name" value="Pept_C14_caspase"/>
</dbReference>
<feature type="domain" description="DED" evidence="4">
    <location>
        <begin position="6"/>
        <end position="76"/>
    </location>
</feature>
<dbReference type="AlphaFoldDB" id="A0A8J4TJV9"/>
<dbReference type="InterPro" id="IPR001309">
    <property type="entry name" value="Pept_C14_p20"/>
</dbReference>
<evidence type="ECO:0000313" key="7">
    <source>
        <dbReference type="Proteomes" id="UP000727407"/>
    </source>
</evidence>
<reference evidence="6" key="1">
    <citation type="submission" date="2020-07" db="EMBL/GenBank/DDBJ databases">
        <title>Clarias magur genome sequencing, assembly and annotation.</title>
        <authorList>
            <person name="Kushwaha B."/>
            <person name="Kumar R."/>
            <person name="Das P."/>
            <person name="Joshi C.G."/>
            <person name="Kumar D."/>
            <person name="Nagpure N.S."/>
            <person name="Pandey M."/>
            <person name="Agarwal S."/>
            <person name="Srivastava S."/>
            <person name="Singh M."/>
            <person name="Sahoo L."/>
            <person name="Jayasankar P."/>
            <person name="Meher P.K."/>
            <person name="Koringa P.G."/>
            <person name="Iquebal M.A."/>
            <person name="Das S.P."/>
            <person name="Bit A."/>
            <person name="Patnaik S."/>
            <person name="Patel N."/>
            <person name="Shah T.M."/>
            <person name="Hinsu A."/>
            <person name="Jena J.K."/>
        </authorList>
    </citation>
    <scope>NUCLEOTIDE SEQUENCE</scope>
    <source>
        <strain evidence="6">CIFAMagur01</strain>
        <tissue evidence="6">Testis</tissue>
    </source>
</reference>
<dbReference type="GO" id="GO:0042981">
    <property type="term" value="P:regulation of apoptotic process"/>
    <property type="evidence" value="ECO:0007669"/>
    <property type="project" value="InterPro"/>
</dbReference>
<dbReference type="GO" id="GO:0004197">
    <property type="term" value="F:cysteine-type endopeptidase activity"/>
    <property type="evidence" value="ECO:0007669"/>
    <property type="project" value="InterPro"/>
</dbReference>
<dbReference type="EMBL" id="QNUK01000172">
    <property type="protein sequence ID" value="KAF5899306.1"/>
    <property type="molecule type" value="Genomic_DNA"/>
</dbReference>
<dbReference type="PROSITE" id="PS50208">
    <property type="entry name" value="CASPASE_P20"/>
    <property type="match status" value="1"/>
</dbReference>
<accession>A0A8J4TJV9</accession>
<proteinExistence type="inferred from homology"/>
<dbReference type="InterPro" id="IPR029030">
    <property type="entry name" value="Caspase-like_dom_sf"/>
</dbReference>
<comment type="similarity">
    <text evidence="1">Belongs to the peptidase C14A family.</text>
</comment>
<organism evidence="6 7">
    <name type="scientific">Clarias magur</name>
    <name type="common">Asian catfish</name>
    <name type="synonym">Macropteronotus magur</name>
    <dbReference type="NCBI Taxonomy" id="1594786"/>
    <lineage>
        <taxon>Eukaryota</taxon>
        <taxon>Metazoa</taxon>
        <taxon>Chordata</taxon>
        <taxon>Craniata</taxon>
        <taxon>Vertebrata</taxon>
        <taxon>Euteleostomi</taxon>
        <taxon>Actinopterygii</taxon>
        <taxon>Neopterygii</taxon>
        <taxon>Teleostei</taxon>
        <taxon>Ostariophysi</taxon>
        <taxon>Siluriformes</taxon>
        <taxon>Clariidae</taxon>
        <taxon>Clarias</taxon>
    </lineage>
</organism>
<feature type="domain" description="DED" evidence="4">
    <location>
        <begin position="94"/>
        <end position="172"/>
    </location>
</feature>
<evidence type="ECO:0000256" key="2">
    <source>
        <dbReference type="ARBA" id="ARBA00022703"/>
    </source>
</evidence>
<sequence>MSLSTAVLHTINRIVEELTPEECKRVSYLCGELHTECCNNNVKEMLQSCLVCTDPVFLIELMLRMRRYDLLSRVLGVSRTEAERLLKTSHALSGYRVLMAELSEDVGTDDLKSLVFLLRGTLPKEKLENFECFLDVVVELEKLDQISSTRMDTMVDYLRAIRRADLAKRLSQYQGKAVTQRPATIKLREERRPCQAALPQTSTASCSGRKQTTPCVNPTAPQFVSPSKPREQQEDVYRMRSEPRGVCVIIDCVGTEGENLKKLFSSLHFHVSLHMLLNVREVSSCLEQISRQTEHYSTDAFICCIISRSHSSQLLGTDSHGLGLDLNIVRQLFMPNSCPGLTGKPKLFFIQGYDITRSSNFIRFSDNEDGELETDSPLQCRVMVEDVPGDADVFWSHCWTNDKQLEDVNHHSVYLQSLKEALVEGQK</sequence>
<protein>
    <submittedName>
        <fullName evidence="6">CASP8 and FADD-like apoptosis regulator isoform X1</fullName>
    </submittedName>
</protein>
<keyword evidence="3" id="KW-0677">Repeat</keyword>
<dbReference type="InterPro" id="IPR015917">
    <property type="entry name" value="Pept_C14A"/>
</dbReference>
<dbReference type="Pfam" id="PF00656">
    <property type="entry name" value="Peptidase_C14"/>
    <property type="match status" value="1"/>
</dbReference>
<dbReference type="FunFam" id="1.10.533.10:FF:000016">
    <property type="entry name" value="CASP8 and FADD-like apoptosis regulator"/>
    <property type="match status" value="1"/>
</dbReference>
<keyword evidence="7" id="KW-1185">Reference proteome</keyword>
<gene>
    <name evidence="6" type="primary">cflar</name>
    <name evidence="6" type="ORF">DAT39_010986</name>
</gene>
<dbReference type="SUPFAM" id="SSF47986">
    <property type="entry name" value="DEATH domain"/>
    <property type="match status" value="1"/>
</dbReference>
<evidence type="ECO:0000259" key="4">
    <source>
        <dbReference type="PROSITE" id="PS50168"/>
    </source>
</evidence>
<evidence type="ECO:0000256" key="3">
    <source>
        <dbReference type="ARBA" id="ARBA00022737"/>
    </source>
</evidence>
<comment type="caution">
    <text evidence="6">The sequence shown here is derived from an EMBL/GenBank/DDBJ whole genome shotgun (WGS) entry which is preliminary data.</text>
</comment>
<dbReference type="InterPro" id="IPR001875">
    <property type="entry name" value="DED_dom"/>
</dbReference>
<dbReference type="SMART" id="SM00031">
    <property type="entry name" value="DED"/>
    <property type="match status" value="2"/>
</dbReference>
<evidence type="ECO:0000259" key="5">
    <source>
        <dbReference type="PROSITE" id="PS50208"/>
    </source>
</evidence>
<keyword evidence="2" id="KW-0053">Apoptosis</keyword>
<dbReference type="GO" id="GO:0006508">
    <property type="term" value="P:proteolysis"/>
    <property type="evidence" value="ECO:0007669"/>
    <property type="project" value="InterPro"/>
</dbReference>
<dbReference type="OrthoDB" id="8816507at2759"/>
<dbReference type="PROSITE" id="PS50168">
    <property type="entry name" value="DED"/>
    <property type="match status" value="2"/>
</dbReference>
<dbReference type="Gene3D" id="1.10.533.10">
    <property type="entry name" value="Death Domain, Fas"/>
    <property type="match status" value="2"/>
</dbReference>
<feature type="domain" description="Caspase family p20" evidence="5">
    <location>
        <begin position="256"/>
        <end position="351"/>
    </location>
</feature>
<dbReference type="PANTHER" id="PTHR48169:SF3">
    <property type="entry name" value="CASP8 AND FADD LIKE APOPTOSIS REGULATOR"/>
    <property type="match status" value="1"/>
</dbReference>